<name>B4NL15_DROWI</name>
<feature type="repeat" description="WD" evidence="3">
    <location>
        <begin position="1273"/>
        <end position="1289"/>
    </location>
</feature>
<evidence type="ECO:0000259" key="6">
    <source>
        <dbReference type="Pfam" id="PF23586"/>
    </source>
</evidence>
<feature type="domain" description="DUF4062" evidence="5">
    <location>
        <begin position="26"/>
        <end position="113"/>
    </location>
</feature>
<dbReference type="Proteomes" id="UP000007798">
    <property type="component" value="Unassembled WGS sequence"/>
</dbReference>
<dbReference type="FunFam" id="3.40.50.300:FF:001701">
    <property type="entry name" value="Uncharacterized protein, isoform D"/>
    <property type="match status" value="1"/>
</dbReference>
<dbReference type="Pfam" id="PF23586">
    <property type="entry name" value="Beta-prop_NWD2_C"/>
    <property type="match status" value="1"/>
</dbReference>
<dbReference type="HOGENOM" id="CLU_001985_0_0_1"/>
<dbReference type="InterPro" id="IPR036322">
    <property type="entry name" value="WD40_repeat_dom_sf"/>
</dbReference>
<organism evidence="8 9">
    <name type="scientific">Drosophila willistoni</name>
    <name type="common">Fruit fly</name>
    <dbReference type="NCBI Taxonomy" id="7260"/>
    <lineage>
        <taxon>Eukaryota</taxon>
        <taxon>Metazoa</taxon>
        <taxon>Ecdysozoa</taxon>
        <taxon>Arthropoda</taxon>
        <taxon>Hexapoda</taxon>
        <taxon>Insecta</taxon>
        <taxon>Pterygota</taxon>
        <taxon>Neoptera</taxon>
        <taxon>Endopterygota</taxon>
        <taxon>Diptera</taxon>
        <taxon>Brachycera</taxon>
        <taxon>Muscomorpha</taxon>
        <taxon>Ephydroidea</taxon>
        <taxon>Drosophilidae</taxon>
        <taxon>Drosophila</taxon>
        <taxon>Sophophora</taxon>
    </lineage>
</organism>
<reference evidence="8 9" key="1">
    <citation type="journal article" date="2007" name="Nature">
        <title>Evolution of genes and genomes on the Drosophila phylogeny.</title>
        <authorList>
            <consortium name="Drosophila 12 Genomes Consortium"/>
            <person name="Clark A.G."/>
            <person name="Eisen M.B."/>
            <person name="Smith D.R."/>
            <person name="Bergman C.M."/>
            <person name="Oliver B."/>
            <person name="Markow T.A."/>
            <person name="Kaufman T.C."/>
            <person name="Kellis M."/>
            <person name="Gelbart W."/>
            <person name="Iyer V.N."/>
            <person name="Pollard D.A."/>
            <person name="Sackton T.B."/>
            <person name="Larracuente A.M."/>
            <person name="Singh N.D."/>
            <person name="Abad J.P."/>
            <person name="Abt D.N."/>
            <person name="Adryan B."/>
            <person name="Aguade M."/>
            <person name="Akashi H."/>
            <person name="Anderson W.W."/>
            <person name="Aquadro C.F."/>
            <person name="Ardell D.H."/>
            <person name="Arguello R."/>
            <person name="Artieri C.G."/>
            <person name="Barbash D.A."/>
            <person name="Barker D."/>
            <person name="Barsanti P."/>
            <person name="Batterham P."/>
            <person name="Batzoglou S."/>
            <person name="Begun D."/>
            <person name="Bhutkar A."/>
            <person name="Blanco E."/>
            <person name="Bosak S.A."/>
            <person name="Bradley R.K."/>
            <person name="Brand A.D."/>
            <person name="Brent M.R."/>
            <person name="Brooks A.N."/>
            <person name="Brown R.H."/>
            <person name="Butlin R.K."/>
            <person name="Caggese C."/>
            <person name="Calvi B.R."/>
            <person name="Bernardo de Carvalho A."/>
            <person name="Caspi A."/>
            <person name="Castrezana S."/>
            <person name="Celniker S.E."/>
            <person name="Chang J.L."/>
            <person name="Chapple C."/>
            <person name="Chatterji S."/>
            <person name="Chinwalla A."/>
            <person name="Civetta A."/>
            <person name="Clifton S.W."/>
            <person name="Comeron J.M."/>
            <person name="Costello J.C."/>
            <person name="Coyne J.A."/>
            <person name="Daub J."/>
            <person name="David R.G."/>
            <person name="Delcher A.L."/>
            <person name="Delehaunty K."/>
            <person name="Do C.B."/>
            <person name="Ebling H."/>
            <person name="Edwards K."/>
            <person name="Eickbush T."/>
            <person name="Evans J.D."/>
            <person name="Filipski A."/>
            <person name="Findeiss S."/>
            <person name="Freyhult E."/>
            <person name="Fulton L."/>
            <person name="Fulton R."/>
            <person name="Garcia A.C."/>
            <person name="Gardiner A."/>
            <person name="Garfield D.A."/>
            <person name="Garvin B.E."/>
            <person name="Gibson G."/>
            <person name="Gilbert D."/>
            <person name="Gnerre S."/>
            <person name="Godfrey J."/>
            <person name="Good R."/>
            <person name="Gotea V."/>
            <person name="Gravely B."/>
            <person name="Greenberg A.J."/>
            <person name="Griffiths-Jones S."/>
            <person name="Gross S."/>
            <person name="Guigo R."/>
            <person name="Gustafson E.A."/>
            <person name="Haerty W."/>
            <person name="Hahn M.W."/>
            <person name="Halligan D.L."/>
            <person name="Halpern A.L."/>
            <person name="Halter G.M."/>
            <person name="Han M.V."/>
            <person name="Heger A."/>
            <person name="Hillier L."/>
            <person name="Hinrichs A.S."/>
            <person name="Holmes I."/>
            <person name="Hoskins R.A."/>
            <person name="Hubisz M.J."/>
            <person name="Hultmark D."/>
            <person name="Huntley M.A."/>
            <person name="Jaffe D.B."/>
            <person name="Jagadeeshan S."/>
            <person name="Jeck W.R."/>
            <person name="Johnson J."/>
            <person name="Jones C.D."/>
            <person name="Jordan W.C."/>
            <person name="Karpen G.H."/>
            <person name="Kataoka E."/>
            <person name="Keightley P.D."/>
            <person name="Kheradpour P."/>
            <person name="Kirkness E.F."/>
            <person name="Koerich L.B."/>
            <person name="Kristiansen K."/>
            <person name="Kudrna D."/>
            <person name="Kulathinal R.J."/>
            <person name="Kumar S."/>
            <person name="Kwok R."/>
            <person name="Lander E."/>
            <person name="Langley C.H."/>
            <person name="Lapoint R."/>
            <person name="Lazzaro B.P."/>
            <person name="Lee S.J."/>
            <person name="Levesque L."/>
            <person name="Li R."/>
            <person name="Lin C.F."/>
            <person name="Lin M.F."/>
            <person name="Lindblad-Toh K."/>
            <person name="Llopart A."/>
            <person name="Long M."/>
            <person name="Low L."/>
            <person name="Lozovsky E."/>
            <person name="Lu J."/>
            <person name="Luo M."/>
            <person name="Machado C.A."/>
            <person name="Makalowski W."/>
            <person name="Marzo M."/>
            <person name="Matsuda M."/>
            <person name="Matzkin L."/>
            <person name="McAllister B."/>
            <person name="McBride C.S."/>
            <person name="McKernan B."/>
            <person name="McKernan K."/>
            <person name="Mendez-Lago M."/>
            <person name="Minx P."/>
            <person name="Mollenhauer M.U."/>
            <person name="Montooth K."/>
            <person name="Mount S.M."/>
            <person name="Mu X."/>
            <person name="Myers E."/>
            <person name="Negre B."/>
            <person name="Newfeld S."/>
            <person name="Nielsen R."/>
            <person name="Noor M.A."/>
            <person name="O'Grady P."/>
            <person name="Pachter L."/>
            <person name="Papaceit M."/>
            <person name="Parisi M.J."/>
            <person name="Parisi M."/>
            <person name="Parts L."/>
            <person name="Pedersen J.S."/>
            <person name="Pesole G."/>
            <person name="Phillippy A.M."/>
            <person name="Ponting C.P."/>
            <person name="Pop M."/>
            <person name="Porcelli D."/>
            <person name="Powell J.R."/>
            <person name="Prohaska S."/>
            <person name="Pruitt K."/>
            <person name="Puig M."/>
            <person name="Quesneville H."/>
            <person name="Ram K.R."/>
            <person name="Rand D."/>
            <person name="Rasmussen M.D."/>
            <person name="Reed L.K."/>
            <person name="Reenan R."/>
            <person name="Reily A."/>
            <person name="Remington K.A."/>
            <person name="Rieger T.T."/>
            <person name="Ritchie M.G."/>
            <person name="Robin C."/>
            <person name="Rogers Y.H."/>
            <person name="Rohde C."/>
            <person name="Rozas J."/>
            <person name="Rubenfield M.J."/>
            <person name="Ruiz A."/>
            <person name="Russo S."/>
            <person name="Salzberg S.L."/>
            <person name="Sanchez-Gracia A."/>
            <person name="Saranga D.J."/>
            <person name="Sato H."/>
            <person name="Schaeffer S.W."/>
            <person name="Schatz M.C."/>
            <person name="Schlenke T."/>
            <person name="Schwartz R."/>
            <person name="Segarra C."/>
            <person name="Singh R.S."/>
            <person name="Sirot L."/>
            <person name="Sirota M."/>
            <person name="Sisneros N.B."/>
            <person name="Smith C.D."/>
            <person name="Smith T.F."/>
            <person name="Spieth J."/>
            <person name="Stage D.E."/>
            <person name="Stark A."/>
            <person name="Stephan W."/>
            <person name="Strausberg R.L."/>
            <person name="Strempel S."/>
            <person name="Sturgill D."/>
            <person name="Sutton G."/>
            <person name="Sutton G.G."/>
            <person name="Tao W."/>
            <person name="Teichmann S."/>
            <person name="Tobari Y.N."/>
            <person name="Tomimura Y."/>
            <person name="Tsolas J.M."/>
            <person name="Valente V.L."/>
            <person name="Venter E."/>
            <person name="Venter J.C."/>
            <person name="Vicario S."/>
            <person name="Vieira F.G."/>
            <person name="Vilella A.J."/>
            <person name="Villasante A."/>
            <person name="Walenz B."/>
            <person name="Wang J."/>
            <person name="Wasserman M."/>
            <person name="Watts T."/>
            <person name="Wilson D."/>
            <person name="Wilson R.K."/>
            <person name="Wing R.A."/>
            <person name="Wolfner M.F."/>
            <person name="Wong A."/>
            <person name="Wong G.K."/>
            <person name="Wu C.I."/>
            <person name="Wu G."/>
            <person name="Yamamoto D."/>
            <person name="Yang H.P."/>
            <person name="Yang S.P."/>
            <person name="Yorke J.A."/>
            <person name="Yoshida K."/>
            <person name="Zdobnov E."/>
            <person name="Zhang P."/>
            <person name="Zhang Y."/>
            <person name="Zimin A.V."/>
            <person name="Baldwin J."/>
            <person name="Abdouelleil A."/>
            <person name="Abdulkadir J."/>
            <person name="Abebe A."/>
            <person name="Abera B."/>
            <person name="Abreu J."/>
            <person name="Acer S.C."/>
            <person name="Aftuck L."/>
            <person name="Alexander A."/>
            <person name="An P."/>
            <person name="Anderson E."/>
            <person name="Anderson S."/>
            <person name="Arachi H."/>
            <person name="Azer M."/>
            <person name="Bachantsang P."/>
            <person name="Barry A."/>
            <person name="Bayul T."/>
            <person name="Berlin A."/>
            <person name="Bessette D."/>
            <person name="Bloom T."/>
            <person name="Blye J."/>
            <person name="Boguslavskiy L."/>
            <person name="Bonnet C."/>
            <person name="Boukhgalter B."/>
            <person name="Bourzgui I."/>
            <person name="Brown A."/>
            <person name="Cahill P."/>
            <person name="Channer S."/>
            <person name="Cheshatsang Y."/>
            <person name="Chuda L."/>
            <person name="Citroen M."/>
            <person name="Collymore A."/>
            <person name="Cooke P."/>
            <person name="Costello M."/>
            <person name="D'Aco K."/>
            <person name="Daza R."/>
            <person name="De Haan G."/>
            <person name="DeGray S."/>
            <person name="DeMaso C."/>
            <person name="Dhargay N."/>
            <person name="Dooley K."/>
            <person name="Dooley E."/>
            <person name="Doricent M."/>
            <person name="Dorje P."/>
            <person name="Dorjee K."/>
            <person name="Dupes A."/>
            <person name="Elong R."/>
            <person name="Falk J."/>
            <person name="Farina A."/>
            <person name="Faro S."/>
            <person name="Ferguson D."/>
            <person name="Fisher S."/>
            <person name="Foley C.D."/>
            <person name="Franke A."/>
            <person name="Friedrich D."/>
            <person name="Gadbois L."/>
            <person name="Gearin G."/>
            <person name="Gearin C.R."/>
            <person name="Giannoukos G."/>
            <person name="Goode T."/>
            <person name="Graham J."/>
            <person name="Grandbois E."/>
            <person name="Grewal S."/>
            <person name="Gyaltsen K."/>
            <person name="Hafez N."/>
            <person name="Hagos B."/>
            <person name="Hall J."/>
            <person name="Henson C."/>
            <person name="Hollinger A."/>
            <person name="Honan T."/>
            <person name="Huard M.D."/>
            <person name="Hughes L."/>
            <person name="Hurhula B."/>
            <person name="Husby M.E."/>
            <person name="Kamat A."/>
            <person name="Kanga B."/>
            <person name="Kashin S."/>
            <person name="Khazanovich D."/>
            <person name="Kisner P."/>
            <person name="Lance K."/>
            <person name="Lara M."/>
            <person name="Lee W."/>
            <person name="Lennon N."/>
            <person name="Letendre F."/>
            <person name="LeVine R."/>
            <person name="Lipovsky A."/>
            <person name="Liu X."/>
            <person name="Liu J."/>
            <person name="Liu S."/>
            <person name="Lokyitsang T."/>
            <person name="Lokyitsang Y."/>
            <person name="Lubonja R."/>
            <person name="Lui A."/>
            <person name="MacDonald P."/>
            <person name="Magnisalis V."/>
            <person name="Maru K."/>
            <person name="Matthews C."/>
            <person name="McCusker W."/>
            <person name="McDonough S."/>
            <person name="Mehta T."/>
            <person name="Meldrim J."/>
            <person name="Meneus L."/>
            <person name="Mihai O."/>
            <person name="Mihalev A."/>
            <person name="Mihova T."/>
            <person name="Mittelman R."/>
            <person name="Mlenga V."/>
            <person name="Montmayeur A."/>
            <person name="Mulrain L."/>
            <person name="Navidi A."/>
            <person name="Naylor J."/>
            <person name="Negash T."/>
            <person name="Nguyen T."/>
            <person name="Nguyen N."/>
            <person name="Nicol R."/>
            <person name="Norbu C."/>
            <person name="Norbu N."/>
            <person name="Novod N."/>
            <person name="O'Neill B."/>
            <person name="Osman S."/>
            <person name="Markiewicz E."/>
            <person name="Oyono O.L."/>
            <person name="Patti C."/>
            <person name="Phunkhang P."/>
            <person name="Pierre F."/>
            <person name="Priest M."/>
            <person name="Raghuraman S."/>
            <person name="Rege F."/>
            <person name="Reyes R."/>
            <person name="Rise C."/>
            <person name="Rogov P."/>
            <person name="Ross K."/>
            <person name="Ryan E."/>
            <person name="Settipalli S."/>
            <person name="Shea T."/>
            <person name="Sherpa N."/>
            <person name="Shi L."/>
            <person name="Shih D."/>
            <person name="Sparrow T."/>
            <person name="Spaulding J."/>
            <person name="Stalker J."/>
            <person name="Stange-Thomann N."/>
            <person name="Stavropoulos S."/>
            <person name="Stone C."/>
            <person name="Strader C."/>
            <person name="Tesfaye S."/>
            <person name="Thomson T."/>
            <person name="Thoulutsang Y."/>
            <person name="Thoulutsang D."/>
            <person name="Topham K."/>
            <person name="Topping I."/>
            <person name="Tsamla T."/>
            <person name="Vassiliev H."/>
            <person name="Vo A."/>
            <person name="Wangchuk T."/>
            <person name="Wangdi T."/>
            <person name="Weiand M."/>
            <person name="Wilkinson J."/>
            <person name="Wilson A."/>
            <person name="Yadav S."/>
            <person name="Young G."/>
            <person name="Yu Q."/>
            <person name="Zembek L."/>
            <person name="Zhong D."/>
            <person name="Zimmer A."/>
            <person name="Zwirko Z."/>
            <person name="Jaffe D.B."/>
            <person name="Alvarez P."/>
            <person name="Brockman W."/>
            <person name="Butler J."/>
            <person name="Chin C."/>
            <person name="Gnerre S."/>
            <person name="Grabherr M."/>
            <person name="Kleber M."/>
            <person name="Mauceli E."/>
            <person name="MacCallum I."/>
        </authorList>
    </citation>
    <scope>NUCLEOTIDE SEQUENCE [LARGE SCALE GENOMIC DNA]</scope>
    <source>
        <strain evidence="9">Tucson 14030-0811.24</strain>
    </source>
</reference>
<feature type="region of interest" description="Disordered" evidence="4">
    <location>
        <begin position="1700"/>
        <end position="1719"/>
    </location>
</feature>
<dbReference type="SUPFAM" id="SSF50998">
    <property type="entry name" value="Quinoprotein alcohol dehydrogenase-like"/>
    <property type="match status" value="2"/>
</dbReference>
<dbReference type="InParanoid" id="B4NL15"/>
<feature type="domain" description="NWD1/2-like winged helix-turn-helix" evidence="7">
    <location>
        <begin position="611"/>
        <end position="722"/>
    </location>
</feature>
<evidence type="ECO:0000256" key="4">
    <source>
        <dbReference type="SAM" id="MobiDB-lite"/>
    </source>
</evidence>
<evidence type="ECO:0000256" key="3">
    <source>
        <dbReference type="PROSITE-ProRule" id="PRU00221"/>
    </source>
</evidence>
<evidence type="ECO:0000256" key="2">
    <source>
        <dbReference type="ARBA" id="ARBA00022737"/>
    </source>
</evidence>
<evidence type="ECO:0000259" key="7">
    <source>
        <dbReference type="Pfam" id="PF25469"/>
    </source>
</evidence>
<dbReference type="Gene3D" id="1.25.40.370">
    <property type="match status" value="1"/>
</dbReference>
<protein>
    <submittedName>
        <fullName evidence="8">Uncharacterized protein</fullName>
    </submittedName>
</protein>
<accession>B4NL15</accession>
<evidence type="ECO:0000259" key="5">
    <source>
        <dbReference type="Pfam" id="PF13271"/>
    </source>
</evidence>
<dbReference type="SUPFAM" id="SSF52540">
    <property type="entry name" value="P-loop containing nucleoside triphosphate hydrolases"/>
    <property type="match status" value="1"/>
</dbReference>
<sequence>MDDRTIDSIFMGSLNSLPPVSSKIVRIFTSSTFTDTTMERNTLMAKCYPRIKDYCREKHGLEFQVVDMRWGVRDEATDDHMTTELCMREIKNCQRLSMGPNFIVFLGQKYGYRPIPTYIVSSELQLISEELTSMGVDRALLDLWYKKDSNAVPPISVLQPISSILINFNNKRVPKLQAEDQAVWWDTLNKMQKLLRKAAASLGASNKMSKDDVHNYFMSVTEREVINGVLNVKNTKNHCLAYVRYINNINLQNLKKASLFVDIINRSLDTESAKLLGDLRDTRLPGKIEAANMQKYTVEWIGREGLDIETHEEYLNHFISHFYKNVVKLVDRAMRKEDSSAQGQIVTEILQHLHACNNSVKIFYGREDSCERIKRYMLGDSDKPLVLFGDGGCGKTSLLAKSASLVASEWFAHARPINVIRFLGTTPDSSALTATLISICQQISYNYMLPFENIPDDLVPLTAHFKQLLTYASAAQPLTLYLDSVDQLTGTQDSNKVSWIPTRLPPHCKIIISCANEPANPTVSHEYHVLCKMIDVEENFIEVTALGEELAINVIKMWMKTACRDLNNYQWRLVANAISKCSLPIFVKLVFAEICRWRSYTRPQETHLANTVMDSIMLLFERVEKQHGRILVFHALAYITASKSGLSESELEDLISLDDKVLDDVYQYHMPPVRRIPPLLWTRIRNDLPNYLSEREADGVNVMNWYHRQFRDTAKERYFKNMNMAIYFHSMIADYYLGIWGGGVPKPFKFTEIQRHRFGLADKEGSADRKVPIQPLVFTSKDGLSKRFNLRKFGELPFHFVRSRRFKDLFEHVLFNYDWLHAKLSSCPLQAVLADFEDASTNTEDKESKRELMLVADALRLGGAILAMESDMLAPQLIGRLLPEIGGNPNIKMLLRACDHCGPKDCALIPVNHCLHTPGGPLKYSLEGHQFAVFAFCLTSDMRYMVSISTHFITFDLSTSDLTRDVNPGIEGIMQQLVLSPDNKWAAAYSNNNQTVLLNMLSSEFVVINSPFEDADGPVSGLHLLNQSLFITCKLCWAQFDMRGNLVNTFQVPGENDNWEILTMEFFSPTDYNAIFWSGSINEMRLRLDSCRTDNYSNSQQFFSALVMNKDRSKAYGCANEENFEVSVYDFIEKEDSGEIRWTMAESLPRFENDDKEMLLQLRLDQHDRLLLGTAGKGFVIWDLTGSNENPSTKLTEGALYLALPHGVRNITTRIMQSNSIMVSSKLDYAVAGVRKNLYVWCLVTGQLAKVLDAHFGRIIQLEPLTIGNWNNLVTSSIDRSVKVWNINNIFEKVHVIDRHELQIDDISLSEIDIAVTVTRSCVGVWETRSGRLLAKLADSPLGAIVTHAEITPDGRYIISSETGKFLIWNRVSEQVVYRDDQPGIQQITLMDYGYKVLTVSVPNINQRDIIAAAAGADETNRLTAVTTVRSVPEGTILFRFDFPIRMLTGMPFRQSVISADNAYIIVVTVDKSNKDCLAVYSATNGAFVSKILLKGCAIKEVFSLVPMPHKANQVAVISSEKGSVMDIKTKKHVRSIAKWGGSITRDGKCGLYAPTRGGLEMLELRKGTTVKTFIPKVAEGVFSVICIFTENDEYVAYYHSGRKTIRVFRTVDTEMIANYKLQAELTAIKSSKDGRAIVLGTVDGCMSVLAIADPKKEEMIDYLNELPSRDENWKAKLAKMKARVGFKAAIRVATISSRYSKPAKGDGDEEELLTEITEDVVPVAD</sequence>
<dbReference type="FunCoup" id="B4NL15">
    <property type="interactions" value="7"/>
</dbReference>
<dbReference type="Gene3D" id="2.130.10.10">
    <property type="entry name" value="YVTN repeat-like/Quinoprotein amine dehydrogenase"/>
    <property type="match status" value="2"/>
</dbReference>
<feature type="domain" description="NWD2 C-terminal beta-propeller" evidence="6">
    <location>
        <begin position="1294"/>
        <end position="1652"/>
    </location>
</feature>
<dbReference type="InterPro" id="IPR056534">
    <property type="entry name" value="Beta-prop_NWD2_C"/>
</dbReference>
<dbReference type="Pfam" id="PF13271">
    <property type="entry name" value="DUF4062"/>
    <property type="match status" value="1"/>
</dbReference>
<dbReference type="SMART" id="SM00320">
    <property type="entry name" value="WD40"/>
    <property type="match status" value="3"/>
</dbReference>
<dbReference type="FunFam" id="1.25.40.370:FF:000003">
    <property type="entry name" value="Leucine-rich repeat and WD repeat-containing protein"/>
    <property type="match status" value="1"/>
</dbReference>
<dbReference type="InterPro" id="IPR011047">
    <property type="entry name" value="Quinoprotein_ADH-like_sf"/>
</dbReference>
<dbReference type="PhylomeDB" id="B4NL15"/>
<evidence type="ECO:0000313" key="8">
    <source>
        <dbReference type="EMBL" id="EDW84218.1"/>
    </source>
</evidence>
<dbReference type="InterPro" id="IPR001680">
    <property type="entry name" value="WD40_rpt"/>
</dbReference>
<proteinExistence type="predicted"/>
<dbReference type="PANTHER" id="PTHR19871:SF14">
    <property type="entry name" value="DUF4062 DOMAIN-CONTAINING PROTEIN"/>
    <property type="match status" value="1"/>
</dbReference>
<dbReference type="PANTHER" id="PTHR19871">
    <property type="entry name" value="BETA TRANSDUCIN-RELATED PROTEIN"/>
    <property type="match status" value="1"/>
</dbReference>
<dbReference type="InterPro" id="IPR057588">
    <property type="entry name" value="NWD1/2-like_WH"/>
</dbReference>
<evidence type="ECO:0000313" key="9">
    <source>
        <dbReference type="Proteomes" id="UP000007798"/>
    </source>
</evidence>
<dbReference type="OrthoDB" id="2325716at2759"/>
<keyword evidence="1 3" id="KW-0853">WD repeat</keyword>
<dbReference type="InterPro" id="IPR015943">
    <property type="entry name" value="WD40/YVTN_repeat-like_dom_sf"/>
</dbReference>
<dbReference type="EMBL" id="CH964272">
    <property type="protein sequence ID" value="EDW84218.1"/>
    <property type="molecule type" value="Genomic_DNA"/>
</dbReference>
<gene>
    <name evidence="8" type="primary">Dwil\GK14017</name>
    <name evidence="8" type="ORF">Dwil_GK14017</name>
</gene>
<dbReference type="InterPro" id="IPR052752">
    <property type="entry name" value="NACHT-WD_repeat"/>
</dbReference>
<evidence type="ECO:0000256" key="1">
    <source>
        <dbReference type="ARBA" id="ARBA00022574"/>
    </source>
</evidence>
<dbReference type="STRING" id="7260.B4NL15"/>
<keyword evidence="9" id="KW-1185">Reference proteome</keyword>
<dbReference type="OMA" id="QQISYNY"/>
<dbReference type="InterPro" id="IPR027417">
    <property type="entry name" value="P-loop_NTPase"/>
</dbReference>
<dbReference type="SUPFAM" id="SSF50978">
    <property type="entry name" value="WD40 repeat-like"/>
    <property type="match status" value="1"/>
</dbReference>
<dbReference type="eggNOG" id="KOG3602">
    <property type="taxonomic scope" value="Eukaryota"/>
</dbReference>
<dbReference type="PROSITE" id="PS50082">
    <property type="entry name" value="WD_REPEATS_2"/>
    <property type="match status" value="1"/>
</dbReference>
<keyword evidence="2" id="KW-0677">Repeat</keyword>
<dbReference type="Gene3D" id="3.40.50.300">
    <property type="entry name" value="P-loop containing nucleotide triphosphate hydrolases"/>
    <property type="match status" value="1"/>
</dbReference>
<dbReference type="FunFam" id="2.130.10.10:FF:001000">
    <property type="entry name" value="Uncharacterized protein, isoform A"/>
    <property type="match status" value="1"/>
</dbReference>
<dbReference type="Pfam" id="PF25469">
    <property type="entry name" value="WHD_NWD1"/>
    <property type="match status" value="1"/>
</dbReference>
<feature type="compositionally biased region" description="Acidic residues" evidence="4">
    <location>
        <begin position="1708"/>
        <end position="1719"/>
    </location>
</feature>
<dbReference type="InterPro" id="IPR025139">
    <property type="entry name" value="DUF4062"/>
</dbReference>
<dbReference type="KEGG" id="dwi:6651069"/>